<keyword evidence="5" id="KW-1185">Reference proteome</keyword>
<dbReference type="InterPro" id="IPR016162">
    <property type="entry name" value="Ald_DH_N"/>
</dbReference>
<dbReference type="Gene3D" id="3.40.309.10">
    <property type="entry name" value="Aldehyde Dehydrogenase, Chain A, domain 2"/>
    <property type="match status" value="2"/>
</dbReference>
<protein>
    <submittedName>
        <fullName evidence="4">Aldehyde dehydrogenase family protein</fullName>
    </submittedName>
</protein>
<dbReference type="InterPro" id="IPR016161">
    <property type="entry name" value="Ald_DH/histidinol_DH"/>
</dbReference>
<evidence type="ECO:0000313" key="4">
    <source>
        <dbReference type="EMBL" id="MBP3957890.1"/>
    </source>
</evidence>
<evidence type="ECO:0000313" key="5">
    <source>
        <dbReference type="Proteomes" id="UP000676565"/>
    </source>
</evidence>
<dbReference type="SUPFAM" id="SSF53720">
    <property type="entry name" value="ALDH-like"/>
    <property type="match status" value="1"/>
</dbReference>
<comment type="caution">
    <text evidence="4">The sequence shown here is derived from an EMBL/GenBank/DDBJ whole genome shotgun (WGS) entry which is preliminary data.</text>
</comment>
<dbReference type="RefSeq" id="WP_210657376.1">
    <property type="nucleotide sequence ID" value="NZ_JAGKQQ010000001.1"/>
</dbReference>
<name>A0ABS5BXB4_9BACT</name>
<dbReference type="Gene3D" id="3.40.605.10">
    <property type="entry name" value="Aldehyde Dehydrogenase, Chain A, domain 1"/>
    <property type="match status" value="2"/>
</dbReference>
<evidence type="ECO:0000256" key="1">
    <source>
        <dbReference type="ARBA" id="ARBA00023002"/>
    </source>
</evidence>
<reference evidence="4 5" key="1">
    <citation type="submission" date="2021-04" db="EMBL/GenBank/DDBJ databases">
        <authorList>
            <person name="Ivanova A."/>
        </authorList>
    </citation>
    <scope>NUCLEOTIDE SEQUENCE [LARGE SCALE GENOMIC DNA]</scope>
    <source>
        <strain evidence="4 5">G18</strain>
    </source>
</reference>
<evidence type="ECO:0000259" key="3">
    <source>
        <dbReference type="Pfam" id="PF00171"/>
    </source>
</evidence>
<evidence type="ECO:0000256" key="2">
    <source>
        <dbReference type="SAM" id="MobiDB-lite"/>
    </source>
</evidence>
<sequence length="537" mass="57494">MTPFTTELALARHSQEAWAKRSVRDRLRHVRNLRALLVERLDEIRTAIHADVGRSAIEIVGSEILPCTSALKFLEKRAARILAPRRVSGWDRPAWLMGNRDAVHYRPWGVVGIIGTWNYPVHLNVGQIAPALVAGNAVLWKPSENTPRTANVIHQLFCDAGFPSDLLQTLPATREAGPQLAEADVDHIVFTGSDVVGRKLAARLGERLVPSTLELSGCDAMFVFADADIELAARGAWFGLTLNRGQTCVAVRRIFVQRAKYESFVSALKPMIDRASPMGLVTEPQHAQAERLIQDAVKRGARAESPPPSPLPEGKGAEQTQPTPPSPLPEGKGEKAPAPASIMAPISEVSRVGSPFPSGRGDGGVGSSLPPTLLLNTPADAAICREACFAPVAAVIPFDTPEEALMLANQSPFGLSASIFSADVVAAQEFAARVPSGSVVINDVLAPTAHPGTPFGGRGASGWGVTQGPEGLLAMTVSQVVTVHKGTFRPHFDDAVNPDPATIDILHGLIRLTHARGLRARLGGFWQMVKGVRKKRK</sequence>
<feature type="domain" description="Aldehyde dehydrogenase" evidence="3">
    <location>
        <begin position="9"/>
        <end position="303"/>
    </location>
</feature>
<dbReference type="Pfam" id="PF00171">
    <property type="entry name" value="Aldedh"/>
    <property type="match status" value="2"/>
</dbReference>
<dbReference type="InterPro" id="IPR015590">
    <property type="entry name" value="Aldehyde_DH_dom"/>
</dbReference>
<gene>
    <name evidence="4" type="ORF">J8F10_21765</name>
</gene>
<feature type="region of interest" description="Disordered" evidence="2">
    <location>
        <begin position="299"/>
        <end position="338"/>
    </location>
</feature>
<keyword evidence="1" id="KW-0560">Oxidoreductase</keyword>
<proteinExistence type="predicted"/>
<organism evidence="4 5">
    <name type="scientific">Gemmata palustris</name>
    <dbReference type="NCBI Taxonomy" id="2822762"/>
    <lineage>
        <taxon>Bacteria</taxon>
        <taxon>Pseudomonadati</taxon>
        <taxon>Planctomycetota</taxon>
        <taxon>Planctomycetia</taxon>
        <taxon>Gemmatales</taxon>
        <taxon>Gemmataceae</taxon>
        <taxon>Gemmata</taxon>
    </lineage>
</organism>
<dbReference type="EMBL" id="JAGKQQ010000001">
    <property type="protein sequence ID" value="MBP3957890.1"/>
    <property type="molecule type" value="Genomic_DNA"/>
</dbReference>
<dbReference type="Proteomes" id="UP000676565">
    <property type="component" value="Unassembled WGS sequence"/>
</dbReference>
<feature type="domain" description="Aldehyde dehydrogenase" evidence="3">
    <location>
        <begin position="363"/>
        <end position="480"/>
    </location>
</feature>
<dbReference type="PANTHER" id="PTHR11699">
    <property type="entry name" value="ALDEHYDE DEHYDROGENASE-RELATED"/>
    <property type="match status" value="1"/>
</dbReference>
<accession>A0ABS5BXB4</accession>
<dbReference type="InterPro" id="IPR016163">
    <property type="entry name" value="Ald_DH_C"/>
</dbReference>